<dbReference type="Pfam" id="PF04945">
    <property type="entry name" value="YHS"/>
    <property type="match status" value="1"/>
</dbReference>
<dbReference type="KEGG" id="ths:TES1_1403"/>
<dbReference type="OrthoDB" id="37898at2157"/>
<dbReference type="GO" id="GO:0016491">
    <property type="term" value="F:oxidoreductase activity"/>
    <property type="evidence" value="ECO:0007669"/>
    <property type="project" value="InterPro"/>
</dbReference>
<dbReference type="SUPFAM" id="SSF47240">
    <property type="entry name" value="Ferritin-like"/>
    <property type="match status" value="1"/>
</dbReference>
<dbReference type="AlphaFoldDB" id="W0I3X0"/>
<protein>
    <submittedName>
        <fullName evidence="2">YHS domain-containing protein</fullName>
    </submittedName>
</protein>
<dbReference type="InterPro" id="IPR012348">
    <property type="entry name" value="RNR-like"/>
</dbReference>
<gene>
    <name evidence="2" type="ORF">TES1_1403</name>
</gene>
<dbReference type="EMBL" id="CP006965">
    <property type="protein sequence ID" value="AHF80781.1"/>
    <property type="molecule type" value="Genomic_DNA"/>
</dbReference>
<evidence type="ECO:0000313" key="3">
    <source>
        <dbReference type="Proteomes" id="UP000019027"/>
    </source>
</evidence>
<sequence length="72" mass="8325">MPIDPVCGMEVSEETEFKVEYGEKTYYFCSPHCKAQFEANPEKYVKEEGMKHEHGMHSHTHKHGRGHGCCCH</sequence>
<proteinExistence type="predicted"/>
<evidence type="ECO:0000313" key="2">
    <source>
        <dbReference type="EMBL" id="AHF80781.1"/>
    </source>
</evidence>
<dbReference type="InterPro" id="IPR011017">
    <property type="entry name" value="TRASH_dom"/>
</dbReference>
<organism evidence="2 3">
    <name type="scientific">Thermococcus paralvinellae</name>
    <dbReference type="NCBI Taxonomy" id="582419"/>
    <lineage>
        <taxon>Archaea</taxon>
        <taxon>Methanobacteriati</taxon>
        <taxon>Methanobacteriota</taxon>
        <taxon>Thermococci</taxon>
        <taxon>Thermococcales</taxon>
        <taxon>Thermococcaceae</taxon>
        <taxon>Thermococcus</taxon>
    </lineage>
</organism>
<dbReference type="HOGENOM" id="CLU_185152_1_1_2"/>
<dbReference type="GeneID" id="24907738"/>
<evidence type="ECO:0000259" key="1">
    <source>
        <dbReference type="SMART" id="SM00746"/>
    </source>
</evidence>
<dbReference type="InterPro" id="IPR009078">
    <property type="entry name" value="Ferritin-like_SF"/>
</dbReference>
<dbReference type="STRING" id="582419.TES1_1403"/>
<reference evidence="2 3" key="1">
    <citation type="journal article" date="2014" name="Int. J. Syst. Evol. Microbiol.">
        <title>Thermococcus paralvinellae sp. nov. and Thermococcus cleftensis sp. nov. of hyperthermophilic heterotrophs from deep-sea hydrothermal vents.</title>
        <authorList>
            <person name="Hensley S.A."/>
            <person name="Jung J.H."/>
            <person name="Park C.S."/>
            <person name="Holden J.F."/>
        </authorList>
    </citation>
    <scope>NUCLEOTIDE SEQUENCE [LARGE SCALE GENOMIC DNA]</scope>
    <source>
        <strain evidence="2 3">ES1</strain>
    </source>
</reference>
<name>W0I3X0_9EURY</name>
<accession>W0I3X0</accession>
<feature type="domain" description="TRASH" evidence="1">
    <location>
        <begin position="4"/>
        <end position="41"/>
    </location>
</feature>
<dbReference type="InterPro" id="IPR007029">
    <property type="entry name" value="YHS_dom"/>
</dbReference>
<keyword evidence="3" id="KW-1185">Reference proteome</keyword>
<dbReference type="Proteomes" id="UP000019027">
    <property type="component" value="Chromosome"/>
</dbReference>
<dbReference type="RefSeq" id="WP_042681533.1">
    <property type="nucleotide sequence ID" value="NZ_CP006965.1"/>
</dbReference>
<dbReference type="SMART" id="SM00746">
    <property type="entry name" value="TRASH"/>
    <property type="match status" value="1"/>
</dbReference>
<dbReference type="Gene3D" id="1.10.620.20">
    <property type="entry name" value="Ribonucleotide Reductase, subunit A"/>
    <property type="match status" value="1"/>
</dbReference>